<comment type="caution">
    <text evidence="2">The sequence shown here is derived from an EMBL/GenBank/DDBJ whole genome shotgun (WGS) entry which is preliminary data.</text>
</comment>
<dbReference type="OrthoDB" id="9803333at2"/>
<sequence>MKKQIIVITGGTTGIGFACAKYLLSLDYTVIITGRTKENLDTAVFKLGENCVGILSDTSSLSDIDELVLKIKSQFGKIDGLFINAGMFKASNFEETSEELFDETMNINFKGAFFTIQKFIPILKNPSSIVLNTSIVVFKSFANTSVYTASKSALESIAKVLNVELADRGIRVNIVSPGVTESPIQKKSGMSDEAINNLLDHFSSTSPIGRIVQPTDIAPIVEFLLSDKSQVLRNEKIIVDGGTTL</sequence>
<dbReference type="Gene3D" id="3.40.50.720">
    <property type="entry name" value="NAD(P)-binding Rossmann-like Domain"/>
    <property type="match status" value="1"/>
</dbReference>
<evidence type="ECO:0000313" key="2">
    <source>
        <dbReference type="EMBL" id="GAL63268.1"/>
    </source>
</evidence>
<dbReference type="Proteomes" id="UP000029644">
    <property type="component" value="Unassembled WGS sequence"/>
</dbReference>
<organism evidence="2 3">
    <name type="scientific">Algibacter lectus</name>
    <dbReference type="NCBI Taxonomy" id="221126"/>
    <lineage>
        <taxon>Bacteria</taxon>
        <taxon>Pseudomonadati</taxon>
        <taxon>Bacteroidota</taxon>
        <taxon>Flavobacteriia</taxon>
        <taxon>Flavobacteriales</taxon>
        <taxon>Flavobacteriaceae</taxon>
        <taxon>Algibacter</taxon>
    </lineage>
</organism>
<name>A0A090VGR3_9FLAO</name>
<proteinExistence type="inferred from homology"/>
<accession>A0A090VGR3</accession>
<dbReference type="PANTHER" id="PTHR43975">
    <property type="entry name" value="ZGC:101858"/>
    <property type="match status" value="1"/>
</dbReference>
<dbReference type="FunFam" id="3.40.50.720:FF:000084">
    <property type="entry name" value="Short-chain dehydrogenase reductase"/>
    <property type="match status" value="1"/>
</dbReference>
<evidence type="ECO:0000313" key="3">
    <source>
        <dbReference type="Proteomes" id="UP000029644"/>
    </source>
</evidence>
<comment type="similarity">
    <text evidence="1">Belongs to the short-chain dehydrogenases/reductases (SDR) family.</text>
</comment>
<dbReference type="Pfam" id="PF13561">
    <property type="entry name" value="adh_short_C2"/>
    <property type="match status" value="1"/>
</dbReference>
<dbReference type="AlphaFoldDB" id="A0A090VGR3"/>
<reference evidence="2 3" key="1">
    <citation type="journal article" date="2014" name="Genome Announc.">
        <title>Draft Genome Sequences of Marine Flavobacterium Algibacter lectus Strains SS8 and NR4.</title>
        <authorList>
            <person name="Takatani N."/>
            <person name="Nakanishi M."/>
            <person name="Meirelles P."/>
            <person name="Mino S."/>
            <person name="Suda W."/>
            <person name="Oshima K."/>
            <person name="Hattori M."/>
            <person name="Ohkuma M."/>
            <person name="Hosokawa M."/>
            <person name="Miyashita K."/>
            <person name="Thompson F.L."/>
            <person name="Niwa A."/>
            <person name="Sawabe T."/>
            <person name="Sawabe T."/>
        </authorList>
    </citation>
    <scope>NUCLEOTIDE SEQUENCE [LARGE SCALE GENOMIC DNA]</scope>
    <source>
        <strain evidence="2 3">JCM 19300</strain>
    </source>
</reference>
<dbReference type="InterPro" id="IPR002347">
    <property type="entry name" value="SDR_fam"/>
</dbReference>
<gene>
    <name evidence="2" type="ORF">JCM19300_1290</name>
</gene>
<dbReference type="CDD" id="cd05233">
    <property type="entry name" value="SDR_c"/>
    <property type="match status" value="1"/>
</dbReference>
<protein>
    <submittedName>
        <fullName evidence="2">Putative short chain dehydrogenase</fullName>
    </submittedName>
</protein>
<evidence type="ECO:0000256" key="1">
    <source>
        <dbReference type="ARBA" id="ARBA00006484"/>
    </source>
</evidence>
<dbReference type="PRINTS" id="PR00081">
    <property type="entry name" value="GDHRDH"/>
</dbReference>
<dbReference type="PROSITE" id="PS51257">
    <property type="entry name" value="PROKAR_LIPOPROTEIN"/>
    <property type="match status" value="1"/>
</dbReference>
<dbReference type="SUPFAM" id="SSF51735">
    <property type="entry name" value="NAD(P)-binding Rossmann-fold domains"/>
    <property type="match status" value="1"/>
</dbReference>
<dbReference type="InterPro" id="IPR036291">
    <property type="entry name" value="NAD(P)-bd_dom_sf"/>
</dbReference>
<dbReference type="PANTHER" id="PTHR43975:SF2">
    <property type="entry name" value="EG:BACR7A4.14 PROTEIN-RELATED"/>
    <property type="match status" value="1"/>
</dbReference>
<dbReference type="RefSeq" id="WP_042505080.1">
    <property type="nucleotide sequence ID" value="NZ_BBNQ01000010.1"/>
</dbReference>
<dbReference type="EMBL" id="BBNQ01000010">
    <property type="protein sequence ID" value="GAL63268.1"/>
    <property type="molecule type" value="Genomic_DNA"/>
</dbReference>